<dbReference type="AlphaFoldDB" id="A0A6I8PEB2"/>
<evidence type="ECO:0000256" key="1">
    <source>
        <dbReference type="SAM" id="MobiDB-lite"/>
    </source>
</evidence>
<name>A0A6I8PEB2_ORNAN</name>
<feature type="compositionally biased region" description="Low complexity" evidence="1">
    <location>
        <begin position="126"/>
        <end position="138"/>
    </location>
</feature>
<dbReference type="GeneTree" id="ENSGT00960000187260"/>
<evidence type="ECO:0000313" key="3">
    <source>
        <dbReference type="Proteomes" id="UP000002279"/>
    </source>
</evidence>
<dbReference type="PANTHER" id="PTHR46049">
    <property type="entry name" value="AGAP003327-PA"/>
    <property type="match status" value="1"/>
</dbReference>
<feature type="compositionally biased region" description="Pro residues" evidence="1">
    <location>
        <begin position="12"/>
        <end position="30"/>
    </location>
</feature>
<dbReference type="Ensembl" id="ENSOANT00000072653.1">
    <property type="protein sequence ID" value="ENSOANP00000050996.1"/>
    <property type="gene ID" value="ENSOANG00000043520.1"/>
</dbReference>
<feature type="region of interest" description="Disordered" evidence="1">
    <location>
        <begin position="348"/>
        <end position="369"/>
    </location>
</feature>
<feature type="compositionally biased region" description="Gly residues" evidence="1">
    <location>
        <begin position="139"/>
        <end position="150"/>
    </location>
</feature>
<feature type="compositionally biased region" description="Low complexity" evidence="1">
    <location>
        <begin position="58"/>
        <end position="84"/>
    </location>
</feature>
<dbReference type="InterPro" id="IPR051724">
    <property type="entry name" value="Actin_motor_Myosin"/>
</dbReference>
<organism evidence="2 3">
    <name type="scientific">Ornithorhynchus anatinus</name>
    <name type="common">Duckbill platypus</name>
    <dbReference type="NCBI Taxonomy" id="9258"/>
    <lineage>
        <taxon>Eukaryota</taxon>
        <taxon>Metazoa</taxon>
        <taxon>Chordata</taxon>
        <taxon>Craniata</taxon>
        <taxon>Vertebrata</taxon>
        <taxon>Euteleostomi</taxon>
        <taxon>Mammalia</taxon>
        <taxon>Monotremata</taxon>
        <taxon>Ornithorhynchidae</taxon>
        <taxon>Ornithorhynchus</taxon>
    </lineage>
</organism>
<feature type="region of interest" description="Disordered" evidence="1">
    <location>
        <begin position="1"/>
        <end position="222"/>
    </location>
</feature>
<dbReference type="Proteomes" id="UP000002279">
    <property type="component" value="Chromosome 11"/>
</dbReference>
<feature type="compositionally biased region" description="Pro residues" evidence="1">
    <location>
        <begin position="96"/>
        <end position="105"/>
    </location>
</feature>
<dbReference type="Bgee" id="ENSOANG00000043520">
    <property type="expression patterns" value="Expressed in heart and 7 other cell types or tissues"/>
</dbReference>
<reference evidence="2" key="3">
    <citation type="submission" date="2025-09" db="UniProtKB">
        <authorList>
            <consortium name="Ensembl"/>
        </authorList>
    </citation>
    <scope>IDENTIFICATION</scope>
    <source>
        <strain evidence="2">Glennie</strain>
    </source>
</reference>
<feature type="compositionally biased region" description="Basic and acidic residues" evidence="1">
    <location>
        <begin position="212"/>
        <end position="222"/>
    </location>
</feature>
<reference evidence="2 3" key="1">
    <citation type="journal article" date="2008" name="Nature">
        <title>Genome analysis of the platypus reveals unique signatures of evolution.</title>
        <authorList>
            <person name="Warren W.C."/>
            <person name="Hillier L.W."/>
            <person name="Marshall Graves J.A."/>
            <person name="Birney E."/>
            <person name="Ponting C.P."/>
            <person name="Grutzner F."/>
            <person name="Belov K."/>
            <person name="Miller W."/>
            <person name="Clarke L."/>
            <person name="Chinwalla A.T."/>
            <person name="Yang S.P."/>
            <person name="Heger A."/>
            <person name="Locke D.P."/>
            <person name="Miethke P."/>
            <person name="Waters P.D."/>
            <person name="Veyrunes F."/>
            <person name="Fulton L."/>
            <person name="Fulton B."/>
            <person name="Graves T."/>
            <person name="Wallis J."/>
            <person name="Puente X.S."/>
            <person name="Lopez-Otin C."/>
            <person name="Ordonez G.R."/>
            <person name="Eichler E.E."/>
            <person name="Chen L."/>
            <person name="Cheng Z."/>
            <person name="Deakin J.E."/>
            <person name="Alsop A."/>
            <person name="Thompson K."/>
            <person name="Kirby P."/>
            <person name="Papenfuss A.T."/>
            <person name="Wakefield M.J."/>
            <person name="Olender T."/>
            <person name="Lancet D."/>
            <person name="Huttley G.A."/>
            <person name="Smit A.F."/>
            <person name="Pask A."/>
            <person name="Temple-Smith P."/>
            <person name="Batzer M.A."/>
            <person name="Walker J.A."/>
            <person name="Konkel M.K."/>
            <person name="Harris R.S."/>
            <person name="Whittington C.M."/>
            <person name="Wong E.S."/>
            <person name="Gemmell N.J."/>
            <person name="Buschiazzo E."/>
            <person name="Vargas Jentzsch I.M."/>
            <person name="Merkel A."/>
            <person name="Schmitz J."/>
            <person name="Zemann A."/>
            <person name="Churakov G."/>
            <person name="Kriegs J.O."/>
            <person name="Brosius J."/>
            <person name="Murchison E.P."/>
            <person name="Sachidanandam R."/>
            <person name="Smith C."/>
            <person name="Hannon G.J."/>
            <person name="Tsend-Ayush E."/>
            <person name="McMillan D."/>
            <person name="Attenborough R."/>
            <person name="Rens W."/>
            <person name="Ferguson-Smith M."/>
            <person name="Lefevre C.M."/>
            <person name="Sharp J.A."/>
            <person name="Nicholas K.R."/>
            <person name="Ray D.A."/>
            <person name="Kube M."/>
            <person name="Reinhardt R."/>
            <person name="Pringle T.H."/>
            <person name="Taylor J."/>
            <person name="Jones R.C."/>
            <person name="Nixon B."/>
            <person name="Dacheux J.L."/>
            <person name="Niwa H."/>
            <person name="Sekita Y."/>
            <person name="Huang X."/>
            <person name="Stark A."/>
            <person name="Kheradpour P."/>
            <person name="Kellis M."/>
            <person name="Flicek P."/>
            <person name="Chen Y."/>
            <person name="Webber C."/>
            <person name="Hardison R."/>
            <person name="Nelson J."/>
            <person name="Hallsworth-Pepin K."/>
            <person name="Delehaunty K."/>
            <person name="Markovic C."/>
            <person name="Minx P."/>
            <person name="Feng Y."/>
            <person name="Kremitzki C."/>
            <person name="Mitreva M."/>
            <person name="Glasscock J."/>
            <person name="Wylie T."/>
            <person name="Wohldmann P."/>
            <person name="Thiru P."/>
            <person name="Nhan M.N."/>
            <person name="Pohl C.S."/>
            <person name="Smith S.M."/>
            <person name="Hou S."/>
            <person name="Nefedov M."/>
            <person name="de Jong P.J."/>
            <person name="Renfree M.B."/>
            <person name="Mardis E.R."/>
            <person name="Wilson R.K."/>
        </authorList>
    </citation>
    <scope>NUCLEOTIDE SEQUENCE [LARGE SCALE GENOMIC DNA]</scope>
    <source>
        <strain evidence="2 3">Glennie</strain>
    </source>
</reference>
<dbReference type="PANTHER" id="PTHR46049:SF5">
    <property type="entry name" value="PLECKSTRIN HOMOLOGY DOMAIN-CONTAINING FAMILY H MEMBER 3"/>
    <property type="match status" value="1"/>
</dbReference>
<sequence>MGDGRWPGERVGPPPSHPPSEPGADDPPSPGRTRLRSFAGGSGAAVPGAAGLGGGAVPGAPDAGRAADLPGPAGAPRRALPAAGQADVGPRRTPRAPQPPGPRRPPLLAAAQLHELHLSPRGDGAGAPARPPGEVRGAGWRGAGGGGRGQLPGPQERGGDARVRVRGRRKVEERSQEGGNSQAGMGGGGGKGCSQGPDGGGGGTRGEEEELRAESEGRERENTCCEGRLLTVGSLPPVPLSPCPPVPLSPCPGPGSPRTERALPGTELAEYARFIRAALGRTQGRELVPSLAEIAALSRRQELLCTVHCPGAGACSVAIDSHTTAGEVRPPSPGAPVLLCRAPLPPGLGVPRPFGPRTARPPSHAAAGR</sequence>
<dbReference type="InParanoid" id="A0A6I8PEB2"/>
<keyword evidence="3" id="KW-1185">Reference proteome</keyword>
<evidence type="ECO:0000313" key="2">
    <source>
        <dbReference type="Ensembl" id="ENSOANP00000050996.1"/>
    </source>
</evidence>
<proteinExistence type="predicted"/>
<protein>
    <submittedName>
        <fullName evidence="2">Uncharacterized protein</fullName>
    </submittedName>
</protein>
<accession>A0A6I8PEB2</accession>
<reference evidence="2" key="2">
    <citation type="submission" date="2025-08" db="UniProtKB">
        <authorList>
            <consortium name="Ensembl"/>
        </authorList>
    </citation>
    <scope>IDENTIFICATION</scope>
    <source>
        <strain evidence="2">Glennie</strain>
    </source>
</reference>
<feature type="compositionally biased region" description="Gly residues" evidence="1">
    <location>
        <begin position="184"/>
        <end position="204"/>
    </location>
</feature>